<gene>
    <name evidence="4" type="ORF">GCM10010411_67450</name>
</gene>
<dbReference type="PROSITE" id="PS51898">
    <property type="entry name" value="TYR_RECOMBINASE"/>
    <property type="match status" value="1"/>
</dbReference>
<keyword evidence="2" id="KW-0233">DNA recombination</keyword>
<dbReference type="InterPro" id="IPR050090">
    <property type="entry name" value="Tyrosine_recombinase_XerCD"/>
</dbReference>
<dbReference type="InterPro" id="IPR013762">
    <property type="entry name" value="Integrase-like_cat_sf"/>
</dbReference>
<dbReference type="SUPFAM" id="SSF56349">
    <property type="entry name" value="DNA breaking-rejoining enzymes"/>
    <property type="match status" value="1"/>
</dbReference>
<dbReference type="Proteomes" id="UP001501509">
    <property type="component" value="Unassembled WGS sequence"/>
</dbReference>
<reference evidence="4 5" key="1">
    <citation type="journal article" date="2019" name="Int. J. Syst. Evol. Microbiol.">
        <title>The Global Catalogue of Microorganisms (GCM) 10K type strain sequencing project: providing services to taxonomists for standard genome sequencing and annotation.</title>
        <authorList>
            <consortium name="The Broad Institute Genomics Platform"/>
            <consortium name="The Broad Institute Genome Sequencing Center for Infectious Disease"/>
            <person name="Wu L."/>
            <person name="Ma J."/>
        </authorList>
    </citation>
    <scope>NUCLEOTIDE SEQUENCE [LARGE SCALE GENOMIC DNA]</scope>
    <source>
        <strain evidence="4 5">JCM 6833</strain>
    </source>
</reference>
<dbReference type="Gene3D" id="1.10.150.130">
    <property type="match status" value="1"/>
</dbReference>
<evidence type="ECO:0000256" key="1">
    <source>
        <dbReference type="ARBA" id="ARBA00023125"/>
    </source>
</evidence>
<keyword evidence="1" id="KW-0238">DNA-binding</keyword>
<name>A0ABN3QBH5_9ACTN</name>
<dbReference type="RefSeq" id="WP_344546521.1">
    <property type="nucleotide sequence ID" value="NZ_BAAATD010000010.1"/>
</dbReference>
<accession>A0ABN3QBH5</accession>
<evidence type="ECO:0000256" key="2">
    <source>
        <dbReference type="ARBA" id="ARBA00023172"/>
    </source>
</evidence>
<dbReference type="PANTHER" id="PTHR30349">
    <property type="entry name" value="PHAGE INTEGRASE-RELATED"/>
    <property type="match status" value="1"/>
</dbReference>
<feature type="domain" description="Tyr recombinase" evidence="3">
    <location>
        <begin position="110"/>
        <end position="311"/>
    </location>
</feature>
<evidence type="ECO:0000259" key="3">
    <source>
        <dbReference type="PROSITE" id="PS51898"/>
    </source>
</evidence>
<dbReference type="PANTHER" id="PTHR30349:SF81">
    <property type="entry name" value="TYROSINE RECOMBINASE XERC"/>
    <property type="match status" value="1"/>
</dbReference>
<dbReference type="Pfam" id="PF00589">
    <property type="entry name" value="Phage_integrase"/>
    <property type="match status" value="1"/>
</dbReference>
<protein>
    <submittedName>
        <fullName evidence="4">Tyrosine recombinase XerC</fullName>
    </submittedName>
</protein>
<dbReference type="InterPro" id="IPR002104">
    <property type="entry name" value="Integrase_catalytic"/>
</dbReference>
<dbReference type="EMBL" id="BAAATD010000010">
    <property type="protein sequence ID" value="GAA2621937.1"/>
    <property type="molecule type" value="Genomic_DNA"/>
</dbReference>
<dbReference type="Gene3D" id="1.10.443.10">
    <property type="entry name" value="Intergrase catalytic core"/>
    <property type="match status" value="1"/>
</dbReference>
<evidence type="ECO:0000313" key="5">
    <source>
        <dbReference type="Proteomes" id="UP001501509"/>
    </source>
</evidence>
<organism evidence="4 5">
    <name type="scientific">Actinomadura fulvescens</name>
    <dbReference type="NCBI Taxonomy" id="46160"/>
    <lineage>
        <taxon>Bacteria</taxon>
        <taxon>Bacillati</taxon>
        <taxon>Actinomycetota</taxon>
        <taxon>Actinomycetes</taxon>
        <taxon>Streptosporangiales</taxon>
        <taxon>Thermomonosporaceae</taxon>
        <taxon>Actinomadura</taxon>
    </lineage>
</organism>
<evidence type="ECO:0000313" key="4">
    <source>
        <dbReference type="EMBL" id="GAA2621937.1"/>
    </source>
</evidence>
<keyword evidence="5" id="KW-1185">Reference proteome</keyword>
<dbReference type="InterPro" id="IPR011010">
    <property type="entry name" value="DNA_brk_join_enz"/>
</dbReference>
<comment type="caution">
    <text evidence="4">The sequence shown here is derived from an EMBL/GenBank/DDBJ whole genome shotgun (WGS) entry which is preliminary data.</text>
</comment>
<proteinExistence type="predicted"/>
<dbReference type="InterPro" id="IPR010998">
    <property type="entry name" value="Integrase_recombinase_N"/>
</dbReference>
<dbReference type="CDD" id="cd00397">
    <property type="entry name" value="DNA_BRE_C"/>
    <property type="match status" value="1"/>
</dbReference>
<sequence length="319" mass="36146">MARVRTRPAPRQAIPRTIQSYHEAAQQLADFVADQWCGKSCEHEAHDGASFEEMTKAHVTDYLIEYMERQSTPAAGVRFRSLRRFFNWMVEEEILDESPMRRMREPVPDEEPVEVPPLDHVRKLLETCEGRKATDPRRKFNDLRDAAIIRLFCEPGAPRVAEMAGIEVARVDMVTDVVAVLGKGRKWRSVPFSAKTGKALSKYLRARPKHPLVVAAKAKDHDSDGPARLWMGWRGKPLDSSGIYQMIERRCEEAGIPRIHPHQLRHFAVDAWYEDGGSVQDAMTLFGWSSPAMAHHYAKATAGKRVINAARRASIGDQL</sequence>